<gene>
    <name evidence="4" type="ORF">TvY486_0029810</name>
</gene>
<dbReference type="AlphaFoldDB" id="F9WRM5"/>
<feature type="compositionally biased region" description="Basic and acidic residues" evidence="2">
    <location>
        <begin position="282"/>
        <end position="293"/>
    </location>
</feature>
<organism evidence="4 5">
    <name type="scientific">Trypanosoma vivax (strain Y486)</name>
    <dbReference type="NCBI Taxonomy" id="1055687"/>
    <lineage>
        <taxon>Eukaryota</taxon>
        <taxon>Discoba</taxon>
        <taxon>Euglenozoa</taxon>
        <taxon>Kinetoplastea</taxon>
        <taxon>Metakinetoplastina</taxon>
        <taxon>Trypanosomatida</taxon>
        <taxon>Trypanosomatidae</taxon>
        <taxon>Trypanosoma</taxon>
        <taxon>Duttonella</taxon>
    </lineage>
</organism>
<feature type="coiled-coil region" evidence="1">
    <location>
        <begin position="216"/>
        <end position="243"/>
    </location>
</feature>
<evidence type="ECO:0000256" key="1">
    <source>
        <dbReference type="SAM" id="Coils"/>
    </source>
</evidence>
<feature type="compositionally biased region" description="Low complexity" evidence="2">
    <location>
        <begin position="298"/>
        <end position="317"/>
    </location>
</feature>
<accession>F9WRM5</accession>
<keyword evidence="3" id="KW-0732">Signal</keyword>
<feature type="region of interest" description="Disordered" evidence="2">
    <location>
        <begin position="282"/>
        <end position="327"/>
    </location>
</feature>
<keyword evidence="1" id="KW-0175">Coiled coil</keyword>
<name>F9WRM5_TRYVY</name>
<evidence type="ECO:0000256" key="3">
    <source>
        <dbReference type="SAM" id="SignalP"/>
    </source>
</evidence>
<dbReference type="VEuPathDB" id="TriTrypDB:TvY486_0029810"/>
<dbReference type="Proteomes" id="UP000009027">
    <property type="component" value="Unassembled WGS sequence"/>
</dbReference>
<keyword evidence="5" id="KW-1185">Reference proteome</keyword>
<protein>
    <submittedName>
        <fullName evidence="4">Uncharacterized protein</fullName>
    </submittedName>
</protein>
<feature type="signal peptide" evidence="3">
    <location>
        <begin position="1"/>
        <end position="21"/>
    </location>
</feature>
<evidence type="ECO:0000313" key="4">
    <source>
        <dbReference type="EMBL" id="CCD20209.1"/>
    </source>
</evidence>
<reference evidence="4 5" key="1">
    <citation type="journal article" date="2012" name="Proc. Natl. Acad. Sci. U.S.A.">
        <title>Antigenic diversity is generated by distinct evolutionary mechanisms in African trypanosome species.</title>
        <authorList>
            <person name="Jackson A.P."/>
            <person name="Berry A."/>
            <person name="Aslett M."/>
            <person name="Allison H.C."/>
            <person name="Burton P."/>
            <person name="Vavrova-Anderson J."/>
            <person name="Brown R."/>
            <person name="Browne H."/>
            <person name="Corton N."/>
            <person name="Hauser H."/>
            <person name="Gamble J."/>
            <person name="Gilderthorp R."/>
            <person name="Marcello L."/>
            <person name="McQuillan J."/>
            <person name="Otto T.D."/>
            <person name="Quail M.A."/>
            <person name="Sanders M.J."/>
            <person name="van Tonder A."/>
            <person name="Ginger M.L."/>
            <person name="Field M.C."/>
            <person name="Barry J.D."/>
            <person name="Hertz-Fowler C."/>
            <person name="Berriman M."/>
        </authorList>
    </citation>
    <scope>NUCLEOTIDE SEQUENCE</scope>
    <source>
        <strain evidence="4 5">Y486</strain>
    </source>
</reference>
<evidence type="ECO:0000256" key="2">
    <source>
        <dbReference type="SAM" id="MobiDB-lite"/>
    </source>
</evidence>
<feature type="chain" id="PRO_5003395292" evidence="3">
    <location>
        <begin position="22"/>
        <end position="327"/>
    </location>
</feature>
<proteinExistence type="predicted"/>
<dbReference type="EMBL" id="CAEX01005063">
    <property type="protein sequence ID" value="CCD20209.1"/>
    <property type="molecule type" value="Genomic_DNA"/>
</dbReference>
<sequence length="327" mass="36436">MRLTCGIIVLVLSALFGSSMAASTDGWMSDNDIATAACRMADMYNRVRFVRNTLYDIHDGIYKESKDLIFDANRLDAVDPNSAASAQKAAAAAKQAVDECNQGLTDSYKYLKEYMETLKKDLPELKANGHDHFEHVHKDCKNFGLYPATEREITELVKTNRSSLYKWGTSEQELWNKKKDEVTGILADPRNRFSRNFDDVRKSFKDFVENTLATLLKTVTYRLDEATKKLDEAQQLYKKALEKVVQNAVKKCQAGGASAGVDGGAQQPNCEKINEKVNKIMKKREEANLKGTDDGVQSESGSTTTAAGSSISDTSGSKQQRRDGYHR</sequence>
<evidence type="ECO:0000313" key="5">
    <source>
        <dbReference type="Proteomes" id="UP000009027"/>
    </source>
</evidence>